<keyword evidence="1" id="KW-1133">Transmembrane helix</keyword>
<dbReference type="Proteomes" id="UP000723714">
    <property type="component" value="Unassembled WGS sequence"/>
</dbReference>
<comment type="caution">
    <text evidence="2">The sequence shown here is derived from an EMBL/GenBank/DDBJ whole genome shotgun (WGS) entry which is preliminary data.</text>
</comment>
<sequence length="435" mass="50308">MKNRKRILKQFHYWECDTFAEYLHNMSARGWHFKGWKLGLIFEKGEPEDIEYAVEVFPKGSEMDTRPEPEAQEYAEYCGAAGWKLVDGRRKFCVFRKERRDAVPIVTPEERLYNIKRAGRVQWFWEFAGIGFVTGMIWFQFLTLNFERWIFFDLMLLLLVGSLLGCLEKLTEGIAMLITAHYKRKELLEGRIPFYGGKGQVIIRYLKNYMWVVEIGAYSLIAGTYLLIAGMRGSAYLLLVPVSAGLVMLLFMAVLEIWRPSRANNWAVQMLAALGITIVLIPVIIVVVMTSGGEKPVLSKADIPLTQADYKEVSGQIVHTDEGHLEGILGSMRYFQVEYGESADSKEEEENTDTLWYYVFQTEHPWILNKVWQRYEKNAYQPRDCTAKWEAVSAFEGGMAGGLYTVRFQDKLLYMYSDESLDVEQIQIIKNKLQL</sequence>
<feature type="transmembrane region" description="Helical" evidence="1">
    <location>
        <begin position="234"/>
        <end position="255"/>
    </location>
</feature>
<name>A0ABS6D936_9FIRM</name>
<dbReference type="RefSeq" id="WP_216244693.1">
    <property type="nucleotide sequence ID" value="NZ_JABACJ020000028.1"/>
</dbReference>
<protein>
    <submittedName>
        <fullName evidence="2">DUF2812 domain-containing protein</fullName>
    </submittedName>
</protein>
<dbReference type="InterPro" id="IPR021359">
    <property type="entry name" value="DUF2812"/>
</dbReference>
<evidence type="ECO:0000313" key="2">
    <source>
        <dbReference type="EMBL" id="MBU3878119.1"/>
    </source>
</evidence>
<feature type="transmembrane region" description="Helical" evidence="1">
    <location>
        <begin position="149"/>
        <end position="167"/>
    </location>
</feature>
<keyword evidence="1" id="KW-0812">Transmembrane</keyword>
<accession>A0ABS6D936</accession>
<keyword evidence="3" id="KW-1185">Reference proteome</keyword>
<dbReference type="Pfam" id="PF11193">
    <property type="entry name" value="DUF2812"/>
    <property type="match status" value="1"/>
</dbReference>
<keyword evidence="1" id="KW-0472">Membrane</keyword>
<gene>
    <name evidence="2" type="ORF">HGO97_020160</name>
</gene>
<proteinExistence type="predicted"/>
<organism evidence="2 3">
    <name type="scientific">Faecalicatena faecalis</name>
    <dbReference type="NCBI Taxonomy" id="2726362"/>
    <lineage>
        <taxon>Bacteria</taxon>
        <taxon>Bacillati</taxon>
        <taxon>Bacillota</taxon>
        <taxon>Clostridia</taxon>
        <taxon>Lachnospirales</taxon>
        <taxon>Lachnospiraceae</taxon>
        <taxon>Faecalicatena</taxon>
    </lineage>
</organism>
<reference evidence="2 3" key="1">
    <citation type="submission" date="2021-06" db="EMBL/GenBank/DDBJ databases">
        <title>Faecalicatena sp. nov. isolated from porcine feces.</title>
        <authorList>
            <person name="Oh B.S."/>
            <person name="Lee J.H."/>
        </authorList>
    </citation>
    <scope>NUCLEOTIDE SEQUENCE [LARGE SCALE GENOMIC DNA]</scope>
    <source>
        <strain evidence="2 3">AGMB00832</strain>
    </source>
</reference>
<evidence type="ECO:0000313" key="3">
    <source>
        <dbReference type="Proteomes" id="UP000723714"/>
    </source>
</evidence>
<dbReference type="EMBL" id="JABACJ020000028">
    <property type="protein sequence ID" value="MBU3878119.1"/>
    <property type="molecule type" value="Genomic_DNA"/>
</dbReference>
<feature type="transmembrane region" description="Helical" evidence="1">
    <location>
        <begin position="123"/>
        <end position="143"/>
    </location>
</feature>
<feature type="transmembrane region" description="Helical" evidence="1">
    <location>
        <begin position="267"/>
        <end position="289"/>
    </location>
</feature>
<evidence type="ECO:0000256" key="1">
    <source>
        <dbReference type="SAM" id="Phobius"/>
    </source>
</evidence>
<feature type="transmembrane region" description="Helical" evidence="1">
    <location>
        <begin position="208"/>
        <end position="228"/>
    </location>
</feature>